<gene>
    <name evidence="4" type="ORF">EJ08DRAFT_699049</name>
</gene>
<evidence type="ECO:0000256" key="2">
    <source>
        <dbReference type="ARBA" id="ARBA00023186"/>
    </source>
</evidence>
<comment type="similarity">
    <text evidence="1">Belongs to the prefoldin subunit alpha family.</text>
</comment>
<sequence length="166" mass="17994">MASQVATGPGQQIKLNDLPVAQLTQLKKQFDDELQNLTSSFQSLRQAQAKFKDCLLSLQKGVKKENEGKSILVPLTSSLYVPGKLADVDKVVVDVGTGFYVEKSVKEATTFYEGKVKELQVSLGELEKIVQGKSDNLRVVEDVMRQKIMEQNNQTGAGASSSGGGT</sequence>
<evidence type="ECO:0000256" key="3">
    <source>
        <dbReference type="SAM" id="Coils"/>
    </source>
</evidence>
<comment type="caution">
    <text evidence="4">The sequence shown here is derived from an EMBL/GenBank/DDBJ whole genome shotgun (WGS) entry which is preliminary data.</text>
</comment>
<dbReference type="CDD" id="cd23157">
    <property type="entry name" value="Prefoldin_5"/>
    <property type="match status" value="1"/>
</dbReference>
<keyword evidence="3" id="KW-0175">Coiled coil</keyword>
<dbReference type="FunFam" id="1.10.287.370:FF:000004">
    <property type="entry name" value="Probable prefoldin subunit 5"/>
    <property type="match status" value="1"/>
</dbReference>
<name>A0A9P4TWX3_9PEZI</name>
<dbReference type="InterPro" id="IPR004127">
    <property type="entry name" value="Prefoldin_subunit_alpha"/>
</dbReference>
<dbReference type="InterPro" id="IPR011599">
    <property type="entry name" value="PFD_alpha_archaea"/>
</dbReference>
<dbReference type="GO" id="GO:0016272">
    <property type="term" value="C:prefoldin complex"/>
    <property type="evidence" value="ECO:0007669"/>
    <property type="project" value="InterPro"/>
</dbReference>
<evidence type="ECO:0000313" key="4">
    <source>
        <dbReference type="EMBL" id="KAF2428631.1"/>
    </source>
</evidence>
<dbReference type="GO" id="GO:1990113">
    <property type="term" value="P:RNA polymerase I assembly"/>
    <property type="evidence" value="ECO:0007669"/>
    <property type="project" value="TreeGrafter"/>
</dbReference>
<dbReference type="NCBIfam" id="TIGR00293">
    <property type="entry name" value="prefoldin subunit alpha"/>
    <property type="match status" value="1"/>
</dbReference>
<dbReference type="GO" id="GO:0006457">
    <property type="term" value="P:protein folding"/>
    <property type="evidence" value="ECO:0007669"/>
    <property type="project" value="InterPro"/>
</dbReference>
<dbReference type="InterPro" id="IPR009053">
    <property type="entry name" value="Prefoldin"/>
</dbReference>
<dbReference type="PANTHER" id="PTHR12674:SF2">
    <property type="entry name" value="PREFOLDIN SUBUNIT 5"/>
    <property type="match status" value="1"/>
</dbReference>
<keyword evidence="2" id="KW-0143">Chaperone</keyword>
<dbReference type="Proteomes" id="UP000800235">
    <property type="component" value="Unassembled WGS sequence"/>
</dbReference>
<proteinExistence type="inferred from homology"/>
<dbReference type="GO" id="GO:1990115">
    <property type="term" value="P:RNA polymerase III assembly"/>
    <property type="evidence" value="ECO:0007669"/>
    <property type="project" value="TreeGrafter"/>
</dbReference>
<dbReference type="AlphaFoldDB" id="A0A9P4TWX3"/>
<feature type="coiled-coil region" evidence="3">
    <location>
        <begin position="20"/>
        <end position="47"/>
    </location>
</feature>
<evidence type="ECO:0000313" key="5">
    <source>
        <dbReference type="Proteomes" id="UP000800235"/>
    </source>
</evidence>
<dbReference type="Gene3D" id="1.10.287.370">
    <property type="match status" value="1"/>
</dbReference>
<reference evidence="4" key="1">
    <citation type="journal article" date="2020" name="Stud. Mycol.">
        <title>101 Dothideomycetes genomes: a test case for predicting lifestyles and emergence of pathogens.</title>
        <authorList>
            <person name="Haridas S."/>
            <person name="Albert R."/>
            <person name="Binder M."/>
            <person name="Bloem J."/>
            <person name="Labutti K."/>
            <person name="Salamov A."/>
            <person name="Andreopoulos B."/>
            <person name="Baker S."/>
            <person name="Barry K."/>
            <person name="Bills G."/>
            <person name="Bluhm B."/>
            <person name="Cannon C."/>
            <person name="Castanera R."/>
            <person name="Culley D."/>
            <person name="Daum C."/>
            <person name="Ezra D."/>
            <person name="Gonzalez J."/>
            <person name="Henrissat B."/>
            <person name="Kuo A."/>
            <person name="Liang C."/>
            <person name="Lipzen A."/>
            <person name="Lutzoni F."/>
            <person name="Magnuson J."/>
            <person name="Mondo S."/>
            <person name="Nolan M."/>
            <person name="Ohm R."/>
            <person name="Pangilinan J."/>
            <person name="Park H.-J."/>
            <person name="Ramirez L."/>
            <person name="Alfaro M."/>
            <person name="Sun H."/>
            <person name="Tritt A."/>
            <person name="Yoshinaga Y."/>
            <person name="Zwiers L.-H."/>
            <person name="Turgeon B."/>
            <person name="Goodwin S."/>
            <person name="Spatafora J."/>
            <person name="Crous P."/>
            <person name="Grigoriev I."/>
        </authorList>
    </citation>
    <scope>NUCLEOTIDE SEQUENCE</scope>
    <source>
        <strain evidence="4">CBS 130266</strain>
    </source>
</reference>
<evidence type="ECO:0000256" key="1">
    <source>
        <dbReference type="ARBA" id="ARBA00010048"/>
    </source>
</evidence>
<dbReference type="Pfam" id="PF02996">
    <property type="entry name" value="Prefoldin"/>
    <property type="match status" value="1"/>
</dbReference>
<dbReference type="GO" id="GO:0005737">
    <property type="term" value="C:cytoplasm"/>
    <property type="evidence" value="ECO:0007669"/>
    <property type="project" value="TreeGrafter"/>
</dbReference>
<dbReference type="GO" id="GO:0051082">
    <property type="term" value="F:unfolded protein binding"/>
    <property type="evidence" value="ECO:0007669"/>
    <property type="project" value="InterPro"/>
</dbReference>
<dbReference type="OrthoDB" id="10267474at2759"/>
<dbReference type="SUPFAM" id="SSF46579">
    <property type="entry name" value="Prefoldin"/>
    <property type="match status" value="1"/>
</dbReference>
<organism evidence="4 5">
    <name type="scientific">Tothia fuscella</name>
    <dbReference type="NCBI Taxonomy" id="1048955"/>
    <lineage>
        <taxon>Eukaryota</taxon>
        <taxon>Fungi</taxon>
        <taxon>Dikarya</taxon>
        <taxon>Ascomycota</taxon>
        <taxon>Pezizomycotina</taxon>
        <taxon>Dothideomycetes</taxon>
        <taxon>Pleosporomycetidae</taxon>
        <taxon>Venturiales</taxon>
        <taxon>Cylindrosympodiaceae</taxon>
        <taxon>Tothia</taxon>
    </lineage>
</organism>
<protein>
    <submittedName>
        <fullName evidence="4">Prefoldin alpha subunit</fullName>
    </submittedName>
</protein>
<dbReference type="EMBL" id="MU007054">
    <property type="protein sequence ID" value="KAF2428631.1"/>
    <property type="molecule type" value="Genomic_DNA"/>
</dbReference>
<accession>A0A9P4TWX3</accession>
<keyword evidence="5" id="KW-1185">Reference proteome</keyword>
<dbReference type="PANTHER" id="PTHR12674">
    <property type="entry name" value="PREFOLDIN SUBUNIT 5"/>
    <property type="match status" value="1"/>
</dbReference>
<dbReference type="GO" id="GO:1990114">
    <property type="term" value="P:RNA polymerase II core complex assembly"/>
    <property type="evidence" value="ECO:0007669"/>
    <property type="project" value="TreeGrafter"/>
</dbReference>